<dbReference type="PROSITE" id="PS50181">
    <property type="entry name" value="FBOX"/>
    <property type="match status" value="1"/>
</dbReference>
<dbReference type="AlphaFoldDB" id="A0A2A6BGB9"/>
<dbReference type="Proteomes" id="UP000005239">
    <property type="component" value="Unassembled WGS sequence"/>
</dbReference>
<name>A0A2A6BGB9_PRIPA</name>
<accession>A0A8R1YRX9</accession>
<dbReference type="Pfam" id="PF00646">
    <property type="entry name" value="F-box"/>
    <property type="match status" value="1"/>
</dbReference>
<dbReference type="InterPro" id="IPR036047">
    <property type="entry name" value="F-box-like_dom_sf"/>
</dbReference>
<reference evidence="1" key="2">
    <citation type="submission" date="2022-06" db="UniProtKB">
        <authorList>
            <consortium name="EnsemblMetazoa"/>
        </authorList>
    </citation>
    <scope>IDENTIFICATION</scope>
    <source>
        <strain evidence="1">PS312</strain>
    </source>
</reference>
<keyword evidence="2" id="KW-1185">Reference proteome</keyword>
<accession>A0A2A6BGB9</accession>
<protein>
    <submittedName>
        <fullName evidence="1">F-box domain-containing protein</fullName>
    </submittedName>
</protein>
<reference evidence="2" key="1">
    <citation type="journal article" date="2008" name="Nat. Genet.">
        <title>The Pristionchus pacificus genome provides a unique perspective on nematode lifestyle and parasitism.</title>
        <authorList>
            <person name="Dieterich C."/>
            <person name="Clifton S.W."/>
            <person name="Schuster L.N."/>
            <person name="Chinwalla A."/>
            <person name="Delehaunty K."/>
            <person name="Dinkelacker I."/>
            <person name="Fulton L."/>
            <person name="Fulton R."/>
            <person name="Godfrey J."/>
            <person name="Minx P."/>
            <person name="Mitreva M."/>
            <person name="Roeseler W."/>
            <person name="Tian H."/>
            <person name="Witte H."/>
            <person name="Yang S.P."/>
            <person name="Wilson R.K."/>
            <person name="Sommer R.J."/>
        </authorList>
    </citation>
    <scope>NUCLEOTIDE SEQUENCE [LARGE SCALE GENOMIC DNA]</scope>
    <source>
        <strain evidence="2">PS312</strain>
    </source>
</reference>
<gene>
    <name evidence="1" type="primary">WBGene00275328</name>
</gene>
<dbReference type="InterPro" id="IPR001810">
    <property type="entry name" value="F-box_dom"/>
</dbReference>
<dbReference type="EnsemblMetazoa" id="PPA36959.1">
    <property type="protein sequence ID" value="PPA36959.1"/>
    <property type="gene ID" value="WBGene00275328"/>
</dbReference>
<dbReference type="CDD" id="cd09917">
    <property type="entry name" value="F-box_SF"/>
    <property type="match status" value="1"/>
</dbReference>
<dbReference type="OrthoDB" id="6482827at2759"/>
<dbReference type="SUPFAM" id="SSF81383">
    <property type="entry name" value="F-box domain"/>
    <property type="match status" value="1"/>
</dbReference>
<evidence type="ECO:0000313" key="2">
    <source>
        <dbReference type="Proteomes" id="UP000005239"/>
    </source>
</evidence>
<organism evidence="1 2">
    <name type="scientific">Pristionchus pacificus</name>
    <name type="common">Parasitic nematode worm</name>
    <dbReference type="NCBI Taxonomy" id="54126"/>
    <lineage>
        <taxon>Eukaryota</taxon>
        <taxon>Metazoa</taxon>
        <taxon>Ecdysozoa</taxon>
        <taxon>Nematoda</taxon>
        <taxon>Chromadorea</taxon>
        <taxon>Rhabditida</taxon>
        <taxon>Rhabditina</taxon>
        <taxon>Diplogasteromorpha</taxon>
        <taxon>Diplogasteroidea</taxon>
        <taxon>Neodiplogasteridae</taxon>
        <taxon>Pristionchus</taxon>
    </lineage>
</organism>
<proteinExistence type="predicted"/>
<sequence length="374" mass="44074">MSFNIGLLLLYLRFFRNRNRLTSIKNNEIKDKPENEDRFNVNDFFSRLPDLCIDEIFKRLLRKDIFNMSMVSSRFFPLTNEKSLDEIKWEKGSLAFYKVRFKFPFIAIGLITMKIAFLTANGYHFRLAVDRLNRPDYDIKFDYGILMNENGELIEKKRNGPFNRDDEVDFPYDAEFFSNLSMMLNGHAVNEIEIFYPILNEPISEQGRQRERKGDNLIYFNSCLVNGDDDDITHFFRPSQSILPYLIGYDELGVTNMILDRNWLVPLCMMAIDSLDQTTNKKCRLDFVIDGEITGDEISLQLRPNYEVFEKDERKIIRYFQCSVVNYGYVIKRADGRIAKIEIINYELIQSDNLVHGISVKVEDRDVDRSEDEN</sequence>
<evidence type="ECO:0000313" key="1">
    <source>
        <dbReference type="EnsemblMetazoa" id="PPA36959.1"/>
    </source>
</evidence>